<keyword evidence="1" id="KW-0812">Transmembrane</keyword>
<keyword evidence="3" id="KW-1185">Reference proteome</keyword>
<feature type="transmembrane region" description="Helical" evidence="1">
    <location>
        <begin position="22"/>
        <end position="41"/>
    </location>
</feature>
<reference evidence="2 3" key="1">
    <citation type="submission" date="2018-11" db="EMBL/GenBank/DDBJ databases">
        <title>Genome sequence of Saitozyma podzolica DSM 27192.</title>
        <authorList>
            <person name="Aliyu H."/>
            <person name="Gorte O."/>
            <person name="Ochsenreither K."/>
        </authorList>
    </citation>
    <scope>NUCLEOTIDE SEQUENCE [LARGE SCALE GENOMIC DNA]</scope>
    <source>
        <strain evidence="2 3">DSM 27192</strain>
    </source>
</reference>
<evidence type="ECO:0000313" key="2">
    <source>
        <dbReference type="EMBL" id="RSH92675.1"/>
    </source>
</evidence>
<accession>A0A427YNL8</accession>
<dbReference type="AlphaFoldDB" id="A0A427YNL8"/>
<sequence length="79" mass="8471">MPEPIIPQVIELGGDRPRKDQGVVLSPILISVAIFTMFMVIQAGSKLGQIVSELKSIAEEVKALRQAVQGLELGAKVMS</sequence>
<dbReference type="OrthoDB" id="10518562at2759"/>
<name>A0A427YNL8_9TREE</name>
<dbReference type="Proteomes" id="UP000279259">
    <property type="component" value="Unassembled WGS sequence"/>
</dbReference>
<keyword evidence="1" id="KW-0472">Membrane</keyword>
<comment type="caution">
    <text evidence="2">The sequence shown here is derived from an EMBL/GenBank/DDBJ whole genome shotgun (WGS) entry which is preliminary data.</text>
</comment>
<protein>
    <submittedName>
        <fullName evidence="2">Uncharacterized protein</fullName>
    </submittedName>
</protein>
<organism evidence="2 3">
    <name type="scientific">Saitozyma podzolica</name>
    <dbReference type="NCBI Taxonomy" id="1890683"/>
    <lineage>
        <taxon>Eukaryota</taxon>
        <taxon>Fungi</taxon>
        <taxon>Dikarya</taxon>
        <taxon>Basidiomycota</taxon>
        <taxon>Agaricomycotina</taxon>
        <taxon>Tremellomycetes</taxon>
        <taxon>Tremellales</taxon>
        <taxon>Trimorphomycetaceae</taxon>
        <taxon>Saitozyma</taxon>
    </lineage>
</organism>
<proteinExistence type="predicted"/>
<dbReference type="EMBL" id="RSCD01000005">
    <property type="protein sequence ID" value="RSH92675.1"/>
    <property type="molecule type" value="Genomic_DNA"/>
</dbReference>
<keyword evidence="1" id="KW-1133">Transmembrane helix</keyword>
<gene>
    <name evidence="2" type="ORF">EHS25_008120</name>
</gene>
<evidence type="ECO:0000313" key="3">
    <source>
        <dbReference type="Proteomes" id="UP000279259"/>
    </source>
</evidence>
<evidence type="ECO:0000256" key="1">
    <source>
        <dbReference type="SAM" id="Phobius"/>
    </source>
</evidence>